<proteinExistence type="predicted"/>
<evidence type="ECO:0000313" key="1">
    <source>
        <dbReference type="EMBL" id="MPL90948.1"/>
    </source>
</evidence>
<sequence>MKLKIEIIERINGRNDVKRALIKELGTSRGSLWRFLKENTSNGPLTSYKVVQIISEGLSVNPEDVLTEDVLQKEAV</sequence>
<dbReference type="AlphaFoldDB" id="A0A644VHY6"/>
<gene>
    <name evidence="1" type="ORF">SDC9_37007</name>
</gene>
<accession>A0A644VHY6</accession>
<reference evidence="1" key="1">
    <citation type="submission" date="2019-08" db="EMBL/GenBank/DDBJ databases">
        <authorList>
            <person name="Kucharzyk K."/>
            <person name="Murdoch R.W."/>
            <person name="Higgins S."/>
            <person name="Loffler F."/>
        </authorList>
    </citation>
    <scope>NUCLEOTIDE SEQUENCE</scope>
</reference>
<name>A0A644VHY6_9ZZZZ</name>
<comment type="caution">
    <text evidence="1">The sequence shown here is derived from an EMBL/GenBank/DDBJ whole genome shotgun (WGS) entry which is preliminary data.</text>
</comment>
<dbReference type="EMBL" id="VSSQ01000316">
    <property type="protein sequence ID" value="MPL90948.1"/>
    <property type="molecule type" value="Genomic_DNA"/>
</dbReference>
<evidence type="ECO:0008006" key="2">
    <source>
        <dbReference type="Google" id="ProtNLM"/>
    </source>
</evidence>
<organism evidence="1">
    <name type="scientific">bioreactor metagenome</name>
    <dbReference type="NCBI Taxonomy" id="1076179"/>
    <lineage>
        <taxon>unclassified sequences</taxon>
        <taxon>metagenomes</taxon>
        <taxon>ecological metagenomes</taxon>
    </lineage>
</organism>
<protein>
    <recommendedName>
        <fullName evidence="2">HTH cro/C1-type domain-containing protein</fullName>
    </recommendedName>
</protein>